<dbReference type="GO" id="GO:0004000">
    <property type="term" value="F:adenosine deaminase activity"/>
    <property type="evidence" value="ECO:0007669"/>
    <property type="project" value="TreeGrafter"/>
</dbReference>
<evidence type="ECO:0000256" key="2">
    <source>
        <dbReference type="ARBA" id="ARBA00022723"/>
    </source>
</evidence>
<accession>A0A6A6ZZE0</accession>
<evidence type="ECO:0000256" key="3">
    <source>
        <dbReference type="ARBA" id="ARBA00022801"/>
    </source>
</evidence>
<dbReference type="EMBL" id="MU006227">
    <property type="protein sequence ID" value="KAF2826028.1"/>
    <property type="molecule type" value="Genomic_DNA"/>
</dbReference>
<dbReference type="InterPro" id="IPR001365">
    <property type="entry name" value="A_deaminase_dom"/>
</dbReference>
<evidence type="ECO:0000313" key="7">
    <source>
        <dbReference type="Proteomes" id="UP000799424"/>
    </source>
</evidence>
<evidence type="ECO:0000256" key="1">
    <source>
        <dbReference type="ARBA" id="ARBA00001947"/>
    </source>
</evidence>
<reference evidence="6" key="1">
    <citation type="journal article" date="2020" name="Stud. Mycol.">
        <title>101 Dothideomycetes genomes: a test case for predicting lifestyles and emergence of pathogens.</title>
        <authorList>
            <person name="Haridas S."/>
            <person name="Albert R."/>
            <person name="Binder M."/>
            <person name="Bloem J."/>
            <person name="Labutti K."/>
            <person name="Salamov A."/>
            <person name="Andreopoulos B."/>
            <person name="Baker S."/>
            <person name="Barry K."/>
            <person name="Bills G."/>
            <person name="Bluhm B."/>
            <person name="Cannon C."/>
            <person name="Castanera R."/>
            <person name="Culley D."/>
            <person name="Daum C."/>
            <person name="Ezra D."/>
            <person name="Gonzalez J."/>
            <person name="Henrissat B."/>
            <person name="Kuo A."/>
            <person name="Liang C."/>
            <person name="Lipzen A."/>
            <person name="Lutzoni F."/>
            <person name="Magnuson J."/>
            <person name="Mondo S."/>
            <person name="Nolan M."/>
            <person name="Ohm R."/>
            <person name="Pangilinan J."/>
            <person name="Park H.-J."/>
            <person name="Ramirez L."/>
            <person name="Alfaro M."/>
            <person name="Sun H."/>
            <person name="Tritt A."/>
            <person name="Yoshinaga Y."/>
            <person name="Zwiers L.-H."/>
            <person name="Turgeon B."/>
            <person name="Goodwin S."/>
            <person name="Spatafora J."/>
            <person name="Crous P."/>
            <person name="Grigoriev I."/>
        </authorList>
    </citation>
    <scope>NUCLEOTIDE SEQUENCE</scope>
    <source>
        <strain evidence="6">CBS 113818</strain>
    </source>
</reference>
<keyword evidence="2" id="KW-0479">Metal-binding</keyword>
<dbReference type="GO" id="GO:0006154">
    <property type="term" value="P:adenosine catabolic process"/>
    <property type="evidence" value="ECO:0007669"/>
    <property type="project" value="TreeGrafter"/>
</dbReference>
<dbReference type="Gene3D" id="3.20.20.140">
    <property type="entry name" value="Metal-dependent hydrolases"/>
    <property type="match status" value="1"/>
</dbReference>
<keyword evidence="3 6" id="KW-0378">Hydrolase</keyword>
<protein>
    <submittedName>
        <fullName evidence="6">Metallo-dependent hydrolase</fullName>
    </submittedName>
</protein>
<sequence length="733" mass="83561">MPTESDSKKSTDSQRSLPGWLAKCGISIPNLSVRGRQGSPEGPNRPVMTVADSSKNIKRALSPLPSDTSPRKLKRKPSSVASKRTPIQYEEPKVVNMVSTEEPKAVDVAPPEEPKPPTDPMEREFWDFVKDENNATIKAYTTAREKLVQLEADNAWDREARDSASQNEQRAASIIRAIREYERKFVFGNLASEAIPGPETLDMGGQFLTNKPRIDSRSELHKIAIKVPKGGLLHLHFNSELHPERLLERARLMENLYIRSIMPLTSEEALDKTEMVFNVLDKAKVRSDVDIFSADYPGSATNWKGKDARTSEIWMPWRKFQEAFKKHFPDEYVQSEAAFKTEVATCCSEPGQVPLSPAERWLHSKMVLSEKEAYGFDQTVNGVWARFNQATRCFKGLLNYQKVYKWYIKEAIERMILENVMYAELRPMLLDKYIPTDDGKGQIDNSGQMRLILEAVKEKRAELKDKKEEHKFPFGLKIIYCTPRSIPPIMMLKEMVHCIKLKLEFPELICGFDLVGAEDRENNIGHYMKELAVFKQMCEEKKVDIPFLFHAGESLLDMGGTLDPNNSNLFDAVALNAKRIGHGFSLMKHPHLVEQFRKNKICVELCPISNELLHLCRNIKEHPYPELLAAGIPCTVNSDNPSLFSNSMAHEFYQIMVGAPSMSLYSWKQLARWSIDYSCLSKEQKAEGHEHLNQAWKKFCSEVISTYGSIMDGDNVDVKRGKAFYEKCAHERS</sequence>
<dbReference type="InterPro" id="IPR006330">
    <property type="entry name" value="Ado/ade_deaminase"/>
</dbReference>
<gene>
    <name evidence="6" type="ORF">CC86DRAFT_394799</name>
</gene>
<dbReference type="GO" id="GO:0046872">
    <property type="term" value="F:metal ion binding"/>
    <property type="evidence" value="ECO:0007669"/>
    <property type="project" value="UniProtKB-KW"/>
</dbReference>
<dbReference type="AlphaFoldDB" id="A0A6A6ZZE0"/>
<dbReference type="PANTHER" id="PTHR11409:SF37">
    <property type="entry name" value="ADENOSINE DEAMINASE DOMAIN-CONTAINING PROTEIN"/>
    <property type="match status" value="1"/>
</dbReference>
<feature type="region of interest" description="Disordered" evidence="4">
    <location>
        <begin position="1"/>
        <end position="20"/>
    </location>
</feature>
<keyword evidence="7" id="KW-1185">Reference proteome</keyword>
<feature type="region of interest" description="Disordered" evidence="4">
    <location>
        <begin position="29"/>
        <end position="85"/>
    </location>
</feature>
<proteinExistence type="predicted"/>
<dbReference type="InterPro" id="IPR032466">
    <property type="entry name" value="Metal_Hydrolase"/>
</dbReference>
<dbReference type="PANTHER" id="PTHR11409">
    <property type="entry name" value="ADENOSINE DEAMINASE"/>
    <property type="match status" value="1"/>
</dbReference>
<evidence type="ECO:0000259" key="5">
    <source>
        <dbReference type="Pfam" id="PF00962"/>
    </source>
</evidence>
<dbReference type="Proteomes" id="UP000799424">
    <property type="component" value="Unassembled WGS sequence"/>
</dbReference>
<dbReference type="OrthoDB" id="7202371at2759"/>
<dbReference type="Pfam" id="PF00962">
    <property type="entry name" value="A_deaminase"/>
    <property type="match status" value="1"/>
</dbReference>
<evidence type="ECO:0000256" key="4">
    <source>
        <dbReference type="SAM" id="MobiDB-lite"/>
    </source>
</evidence>
<comment type="cofactor">
    <cofactor evidence="1">
        <name>Zn(2+)</name>
        <dbReference type="ChEBI" id="CHEBI:29105"/>
    </cofactor>
</comment>
<name>A0A6A6ZZE0_9PLEO</name>
<dbReference type="SUPFAM" id="SSF51556">
    <property type="entry name" value="Metallo-dependent hydrolases"/>
    <property type="match status" value="1"/>
</dbReference>
<evidence type="ECO:0000313" key="6">
    <source>
        <dbReference type="EMBL" id="KAF2826028.1"/>
    </source>
</evidence>
<feature type="compositionally biased region" description="Basic and acidic residues" evidence="4">
    <location>
        <begin position="1"/>
        <end position="12"/>
    </location>
</feature>
<feature type="domain" description="Adenosine deaminase" evidence="5">
    <location>
        <begin position="394"/>
        <end position="688"/>
    </location>
</feature>
<dbReference type="GO" id="GO:0046103">
    <property type="term" value="P:inosine biosynthetic process"/>
    <property type="evidence" value="ECO:0007669"/>
    <property type="project" value="TreeGrafter"/>
</dbReference>
<organism evidence="6 7">
    <name type="scientific">Ophiobolus disseminans</name>
    <dbReference type="NCBI Taxonomy" id="1469910"/>
    <lineage>
        <taxon>Eukaryota</taxon>
        <taxon>Fungi</taxon>
        <taxon>Dikarya</taxon>
        <taxon>Ascomycota</taxon>
        <taxon>Pezizomycotina</taxon>
        <taxon>Dothideomycetes</taxon>
        <taxon>Pleosporomycetidae</taxon>
        <taxon>Pleosporales</taxon>
        <taxon>Pleosporineae</taxon>
        <taxon>Phaeosphaeriaceae</taxon>
        <taxon>Ophiobolus</taxon>
    </lineage>
</organism>